<reference evidence="1 3" key="1">
    <citation type="journal article" date="2011" name="Nature">
        <title>The Medicago genome provides insight into the evolution of rhizobial symbioses.</title>
        <authorList>
            <person name="Young N.D."/>
            <person name="Debelle F."/>
            <person name="Oldroyd G.E."/>
            <person name="Geurts R."/>
            <person name="Cannon S.B."/>
            <person name="Udvardi M.K."/>
            <person name="Benedito V.A."/>
            <person name="Mayer K.F."/>
            <person name="Gouzy J."/>
            <person name="Schoof H."/>
            <person name="Van de Peer Y."/>
            <person name="Proost S."/>
            <person name="Cook D.R."/>
            <person name="Meyers B.C."/>
            <person name="Spannagl M."/>
            <person name="Cheung F."/>
            <person name="De Mita S."/>
            <person name="Krishnakumar V."/>
            <person name="Gundlach H."/>
            <person name="Zhou S."/>
            <person name="Mudge J."/>
            <person name="Bharti A.K."/>
            <person name="Murray J.D."/>
            <person name="Naoumkina M.A."/>
            <person name="Rosen B."/>
            <person name="Silverstein K.A."/>
            <person name="Tang H."/>
            <person name="Rombauts S."/>
            <person name="Zhao P.X."/>
            <person name="Zhou P."/>
            <person name="Barbe V."/>
            <person name="Bardou P."/>
            <person name="Bechner M."/>
            <person name="Bellec A."/>
            <person name="Berger A."/>
            <person name="Berges H."/>
            <person name="Bidwell S."/>
            <person name="Bisseling T."/>
            <person name="Choisne N."/>
            <person name="Couloux A."/>
            <person name="Denny R."/>
            <person name="Deshpande S."/>
            <person name="Dai X."/>
            <person name="Doyle J.J."/>
            <person name="Dudez A.M."/>
            <person name="Farmer A.D."/>
            <person name="Fouteau S."/>
            <person name="Franken C."/>
            <person name="Gibelin C."/>
            <person name="Gish J."/>
            <person name="Goldstein S."/>
            <person name="Gonzalez A.J."/>
            <person name="Green P.J."/>
            <person name="Hallab A."/>
            <person name="Hartog M."/>
            <person name="Hua A."/>
            <person name="Humphray S.J."/>
            <person name="Jeong D.H."/>
            <person name="Jing Y."/>
            <person name="Jocker A."/>
            <person name="Kenton S.M."/>
            <person name="Kim D.J."/>
            <person name="Klee K."/>
            <person name="Lai H."/>
            <person name="Lang C."/>
            <person name="Lin S."/>
            <person name="Macmil S.L."/>
            <person name="Magdelenat G."/>
            <person name="Matthews L."/>
            <person name="McCorrison J."/>
            <person name="Monaghan E.L."/>
            <person name="Mun J.H."/>
            <person name="Najar F.Z."/>
            <person name="Nicholson C."/>
            <person name="Noirot C."/>
            <person name="O'Bleness M."/>
            <person name="Paule C.R."/>
            <person name="Poulain J."/>
            <person name="Prion F."/>
            <person name="Qin B."/>
            <person name="Qu C."/>
            <person name="Retzel E.F."/>
            <person name="Riddle C."/>
            <person name="Sallet E."/>
            <person name="Samain S."/>
            <person name="Samson N."/>
            <person name="Sanders I."/>
            <person name="Saurat O."/>
            <person name="Scarpelli C."/>
            <person name="Schiex T."/>
            <person name="Segurens B."/>
            <person name="Severin A.J."/>
            <person name="Sherrier D.J."/>
            <person name="Shi R."/>
            <person name="Sims S."/>
            <person name="Singer S.R."/>
            <person name="Sinharoy S."/>
            <person name="Sterck L."/>
            <person name="Viollet A."/>
            <person name="Wang B.B."/>
            <person name="Wang K."/>
            <person name="Wang M."/>
            <person name="Wang X."/>
            <person name="Warfsmann J."/>
            <person name="Weissenbach J."/>
            <person name="White D.D."/>
            <person name="White J.D."/>
            <person name="Wiley G.B."/>
            <person name="Wincker P."/>
            <person name="Xing Y."/>
            <person name="Yang L."/>
            <person name="Yao Z."/>
            <person name="Ying F."/>
            <person name="Zhai J."/>
            <person name="Zhou L."/>
            <person name="Zuber A."/>
            <person name="Denarie J."/>
            <person name="Dixon R.A."/>
            <person name="May G.D."/>
            <person name="Schwartz D.C."/>
            <person name="Rogers J."/>
            <person name="Quetier F."/>
            <person name="Town C.D."/>
            <person name="Roe B.A."/>
        </authorList>
    </citation>
    <scope>NUCLEOTIDE SEQUENCE [LARGE SCALE GENOMIC DNA]</scope>
    <source>
        <strain evidence="1">A17</strain>
        <strain evidence="2 3">cv. Jemalong A17</strain>
    </source>
</reference>
<evidence type="ECO:0000313" key="3">
    <source>
        <dbReference type="Proteomes" id="UP000002051"/>
    </source>
</evidence>
<reference evidence="2" key="3">
    <citation type="submission" date="2015-04" db="UniProtKB">
        <authorList>
            <consortium name="EnsemblPlants"/>
        </authorList>
    </citation>
    <scope>IDENTIFICATION</scope>
    <source>
        <strain evidence="2">cv. Jemalong A17</strain>
    </source>
</reference>
<evidence type="ECO:0000313" key="2">
    <source>
        <dbReference type="EnsemblPlants" id="AES64371"/>
    </source>
</evidence>
<protein>
    <submittedName>
        <fullName evidence="1">Replication factor-A carboxy-terminal domain protein</fullName>
    </submittedName>
</protein>
<dbReference type="EnsemblPlants" id="AES64371">
    <property type="protein sequence ID" value="AES64371"/>
    <property type="gene ID" value="MTR_2g021620"/>
</dbReference>
<dbReference type="Gene3D" id="2.40.50.140">
    <property type="entry name" value="Nucleic acid-binding proteins"/>
    <property type="match status" value="1"/>
</dbReference>
<dbReference type="HOGENOM" id="CLU_974429_0_0_1"/>
<dbReference type="AlphaFoldDB" id="G7IKG5"/>
<sequence>MIDVTQWEKYSVALTNFLADRKDVWPVVLILTHDQCKLIDTYCITIGKITKFNPDQFGWYYKSCTKYSKESKSNGSSYRCTCKQDVDAPLTRYKVVVHGFHDSHKAEFVFWDSEGLQIIGITAQALRKTKQENVIYDNPTQTFILEKNNASAKYCIDLMTVISEVREYIKHGKINKMILLQLTNHMLIFYFMRHVKIYLHFVYRRDHRLNLCLVFVTSGKCEIALFRDYVDHLKQLMAKVDEGLHVLDMQFTKVKIFSENGSPQNVVNTTRIMINPDISEAAEFKG</sequence>
<evidence type="ECO:0000313" key="1">
    <source>
        <dbReference type="EMBL" id="AES64371.1"/>
    </source>
</evidence>
<name>G7IKG5_MEDTR</name>
<dbReference type="SUPFAM" id="SSF50249">
    <property type="entry name" value="Nucleic acid-binding proteins"/>
    <property type="match status" value="1"/>
</dbReference>
<dbReference type="PaxDb" id="3880-AES64371"/>
<dbReference type="InterPro" id="IPR012340">
    <property type="entry name" value="NA-bd_OB-fold"/>
</dbReference>
<accession>G7IKG5</accession>
<keyword evidence="3" id="KW-1185">Reference proteome</keyword>
<gene>
    <name evidence="1" type="ordered locus">MTR_2g021620</name>
</gene>
<organism evidence="1 3">
    <name type="scientific">Medicago truncatula</name>
    <name type="common">Barrel medic</name>
    <name type="synonym">Medicago tribuloides</name>
    <dbReference type="NCBI Taxonomy" id="3880"/>
    <lineage>
        <taxon>Eukaryota</taxon>
        <taxon>Viridiplantae</taxon>
        <taxon>Streptophyta</taxon>
        <taxon>Embryophyta</taxon>
        <taxon>Tracheophyta</taxon>
        <taxon>Spermatophyta</taxon>
        <taxon>Magnoliopsida</taxon>
        <taxon>eudicotyledons</taxon>
        <taxon>Gunneridae</taxon>
        <taxon>Pentapetalae</taxon>
        <taxon>rosids</taxon>
        <taxon>fabids</taxon>
        <taxon>Fabales</taxon>
        <taxon>Fabaceae</taxon>
        <taxon>Papilionoideae</taxon>
        <taxon>50 kb inversion clade</taxon>
        <taxon>NPAAA clade</taxon>
        <taxon>Hologalegina</taxon>
        <taxon>IRL clade</taxon>
        <taxon>Trifolieae</taxon>
        <taxon>Medicago</taxon>
    </lineage>
</organism>
<reference evidence="1 3" key="2">
    <citation type="journal article" date="2014" name="BMC Genomics">
        <title>An improved genome release (version Mt4.0) for the model legume Medicago truncatula.</title>
        <authorList>
            <person name="Tang H."/>
            <person name="Krishnakumar V."/>
            <person name="Bidwell S."/>
            <person name="Rosen B."/>
            <person name="Chan A."/>
            <person name="Zhou S."/>
            <person name="Gentzbittel L."/>
            <person name="Childs K.L."/>
            <person name="Yandell M."/>
            <person name="Gundlach H."/>
            <person name="Mayer K.F."/>
            <person name="Schwartz D.C."/>
            <person name="Town C.D."/>
        </authorList>
    </citation>
    <scope>GENOME REANNOTATION</scope>
    <source>
        <strain evidence="2 3">cv. Jemalong A17</strain>
    </source>
</reference>
<dbReference type="EMBL" id="CM001218">
    <property type="protein sequence ID" value="AES64371.1"/>
    <property type="molecule type" value="Genomic_DNA"/>
</dbReference>
<proteinExistence type="predicted"/>
<dbReference type="Proteomes" id="UP000002051">
    <property type="component" value="Chromosome 2"/>
</dbReference>